<dbReference type="Gene3D" id="1.10.357.10">
    <property type="entry name" value="Tetracycline Repressor, domain 2"/>
    <property type="match status" value="1"/>
</dbReference>
<feature type="domain" description="HTH tetR-type" evidence="3">
    <location>
        <begin position="8"/>
        <end position="68"/>
    </location>
</feature>
<protein>
    <submittedName>
        <fullName evidence="4">DNA-binding transcriptional regulator, AcrR family</fullName>
    </submittedName>
</protein>
<evidence type="ECO:0000259" key="3">
    <source>
        <dbReference type="PROSITE" id="PS50977"/>
    </source>
</evidence>
<name>A0A1H4W5A1_9MICC</name>
<dbReference type="EMBL" id="FNSN01000004">
    <property type="protein sequence ID" value="SEC87821.1"/>
    <property type="molecule type" value="Genomic_DNA"/>
</dbReference>
<dbReference type="InterPro" id="IPR001647">
    <property type="entry name" value="HTH_TetR"/>
</dbReference>
<evidence type="ECO:0000256" key="1">
    <source>
        <dbReference type="ARBA" id="ARBA00023125"/>
    </source>
</evidence>
<dbReference type="STRING" id="156980.SAMN04489745_3403"/>
<dbReference type="RefSeq" id="WP_066217242.1">
    <property type="nucleotide sequence ID" value="NZ_FNSN01000004.1"/>
</dbReference>
<evidence type="ECO:0000256" key="2">
    <source>
        <dbReference type="PROSITE-ProRule" id="PRU00335"/>
    </source>
</evidence>
<dbReference type="Pfam" id="PF00440">
    <property type="entry name" value="TetR_N"/>
    <property type="match status" value="1"/>
</dbReference>
<feature type="DNA-binding region" description="H-T-H motif" evidence="2">
    <location>
        <begin position="31"/>
        <end position="50"/>
    </location>
</feature>
<dbReference type="GO" id="GO:0003677">
    <property type="term" value="F:DNA binding"/>
    <property type="evidence" value="ECO:0007669"/>
    <property type="project" value="UniProtKB-UniRule"/>
</dbReference>
<dbReference type="InterPro" id="IPR009057">
    <property type="entry name" value="Homeodomain-like_sf"/>
</dbReference>
<keyword evidence="1 2" id="KW-0238">DNA-binding</keyword>
<reference evidence="4 5" key="1">
    <citation type="submission" date="2016-10" db="EMBL/GenBank/DDBJ databases">
        <authorList>
            <person name="de Groot N.N."/>
        </authorList>
    </citation>
    <scope>NUCLEOTIDE SEQUENCE [LARGE SCALE GENOMIC DNA]</scope>
    <source>
        <strain evidence="4 5">DSM 10495</strain>
    </source>
</reference>
<dbReference type="PROSITE" id="PS50977">
    <property type="entry name" value="HTH_TETR_2"/>
    <property type="match status" value="1"/>
</dbReference>
<keyword evidence="5" id="KW-1185">Reference proteome</keyword>
<sequence>MARQPLRPDELLTISEHCAEVFLSAGDATPTVATLAAAAGLSERTFYRYFPTKEDSLRPLFDRGDRIYASALAAQPDGVPLNSALESAFTDTLARTAGIVSTRLMQVVLASSALRRIWLEASYEAAELLRAPVARIIGAPEDSLETTVASGHAITFMIAGLGQINTTGQSPQEAARAVSTAMARLAHPVHPGAHQAFIEGKAHHESH</sequence>
<gene>
    <name evidence="4" type="ORF">SAMN04489745_3403</name>
</gene>
<dbReference type="Proteomes" id="UP000182652">
    <property type="component" value="Unassembled WGS sequence"/>
</dbReference>
<accession>A0A1H4W5A1</accession>
<evidence type="ECO:0000313" key="5">
    <source>
        <dbReference type="Proteomes" id="UP000182652"/>
    </source>
</evidence>
<organism evidence="4 5">
    <name type="scientific">Arthrobacter woluwensis</name>
    <dbReference type="NCBI Taxonomy" id="156980"/>
    <lineage>
        <taxon>Bacteria</taxon>
        <taxon>Bacillati</taxon>
        <taxon>Actinomycetota</taxon>
        <taxon>Actinomycetes</taxon>
        <taxon>Micrococcales</taxon>
        <taxon>Micrococcaceae</taxon>
        <taxon>Arthrobacter</taxon>
    </lineage>
</organism>
<dbReference type="AlphaFoldDB" id="A0A1H4W5A1"/>
<evidence type="ECO:0000313" key="4">
    <source>
        <dbReference type="EMBL" id="SEC87821.1"/>
    </source>
</evidence>
<dbReference type="SUPFAM" id="SSF46689">
    <property type="entry name" value="Homeodomain-like"/>
    <property type="match status" value="1"/>
</dbReference>
<proteinExistence type="predicted"/>